<sequence>MSIYCVDPLLFNKHLRRVFDAQRSHTLRDRYRLNMDSCEDTTKSHSGQVRILLQTRTHLPLGAEYGDKIEFMKNLACQHLWKRDFDPSQERWYPYSTVFGLADRLCFLLIDHFGYDHAQTRHTCHCYGLNGLERLLFSYTKNSLLGFAKNSNHGHSHGREPDGTWSPVNHRLIIKSFLQNGIPICDTHIAFVKKYPEHAKWLRDHLEEHLWAKLEPHCELPAEAESLCTLKRDGD</sequence>
<dbReference type="GeneID" id="70297908"/>
<keyword evidence="2" id="KW-1185">Reference proteome</keyword>
<reference evidence="1" key="1">
    <citation type="journal article" date="2021" name="IMA Fungus">
        <title>Genomic characterization of three marine fungi, including Emericellopsis atlantica sp. nov. with signatures of a generalist lifestyle and marine biomass degradation.</title>
        <authorList>
            <person name="Hagestad O.C."/>
            <person name="Hou L."/>
            <person name="Andersen J.H."/>
            <person name="Hansen E.H."/>
            <person name="Altermark B."/>
            <person name="Li C."/>
            <person name="Kuhnert E."/>
            <person name="Cox R.J."/>
            <person name="Crous P.W."/>
            <person name="Spatafora J.W."/>
            <person name="Lail K."/>
            <person name="Amirebrahimi M."/>
            <person name="Lipzen A."/>
            <person name="Pangilinan J."/>
            <person name="Andreopoulos W."/>
            <person name="Hayes R.D."/>
            <person name="Ng V."/>
            <person name="Grigoriev I.V."/>
            <person name="Jackson S.A."/>
            <person name="Sutton T.D.S."/>
            <person name="Dobson A.D.W."/>
            <person name="Rama T."/>
        </authorList>
    </citation>
    <scope>NUCLEOTIDE SEQUENCE</scope>
    <source>
        <strain evidence="1">TS7</strain>
    </source>
</reference>
<accession>A0A9P8CRQ0</accession>
<dbReference type="OrthoDB" id="4379079at2759"/>
<gene>
    <name evidence="1" type="ORF">F5Z01DRAFT_749744</name>
</gene>
<evidence type="ECO:0000313" key="1">
    <source>
        <dbReference type="EMBL" id="KAG9254971.1"/>
    </source>
</evidence>
<proteinExistence type="predicted"/>
<name>A0A9P8CRQ0_9HYPO</name>
<organism evidence="1 2">
    <name type="scientific">Emericellopsis atlantica</name>
    <dbReference type="NCBI Taxonomy" id="2614577"/>
    <lineage>
        <taxon>Eukaryota</taxon>
        <taxon>Fungi</taxon>
        <taxon>Dikarya</taxon>
        <taxon>Ascomycota</taxon>
        <taxon>Pezizomycotina</taxon>
        <taxon>Sordariomycetes</taxon>
        <taxon>Hypocreomycetidae</taxon>
        <taxon>Hypocreales</taxon>
        <taxon>Bionectriaceae</taxon>
        <taxon>Emericellopsis</taxon>
    </lineage>
</organism>
<comment type="caution">
    <text evidence="1">The sequence shown here is derived from an EMBL/GenBank/DDBJ whole genome shotgun (WGS) entry which is preliminary data.</text>
</comment>
<dbReference type="Proteomes" id="UP000887229">
    <property type="component" value="Unassembled WGS sequence"/>
</dbReference>
<evidence type="ECO:0000313" key="2">
    <source>
        <dbReference type="Proteomes" id="UP000887229"/>
    </source>
</evidence>
<dbReference type="EMBL" id="MU251252">
    <property type="protein sequence ID" value="KAG9254971.1"/>
    <property type="molecule type" value="Genomic_DNA"/>
</dbReference>
<dbReference type="AlphaFoldDB" id="A0A9P8CRQ0"/>
<protein>
    <submittedName>
        <fullName evidence="1">Uncharacterized protein</fullName>
    </submittedName>
</protein>
<dbReference type="RefSeq" id="XP_046118895.1">
    <property type="nucleotide sequence ID" value="XM_046267005.1"/>
</dbReference>